<dbReference type="Pfam" id="PF15060">
    <property type="entry name" value="PPDFL"/>
    <property type="match status" value="1"/>
</dbReference>
<evidence type="ECO:0000313" key="3">
    <source>
        <dbReference type="Proteomes" id="UP000694407"/>
    </source>
</evidence>
<proteinExistence type="inferred from homology"/>
<accession>A0A8C5ZNR6</accession>
<name>A0A8C5ZNR6_MARMA</name>
<reference evidence="2" key="1">
    <citation type="submission" date="2025-08" db="UniProtKB">
        <authorList>
            <consortium name="Ensembl"/>
        </authorList>
    </citation>
    <scope>IDENTIFICATION</scope>
</reference>
<dbReference type="GO" id="GO:0030154">
    <property type="term" value="P:cell differentiation"/>
    <property type="evidence" value="ECO:0007669"/>
    <property type="project" value="InterPro"/>
</dbReference>
<dbReference type="PANTHER" id="PTHR14572">
    <property type="entry name" value="PANCREATIC PROGENITOR CELL DIFFERENTIATION AND PROLIFERATION FACTOR"/>
    <property type="match status" value="1"/>
</dbReference>
<evidence type="ECO:0000256" key="1">
    <source>
        <dbReference type="ARBA" id="ARBA00006609"/>
    </source>
</evidence>
<keyword evidence="3" id="KW-1185">Reference proteome</keyword>
<dbReference type="GeneTree" id="ENSGT00390000009113"/>
<organism evidence="2 3">
    <name type="scientific">Marmota marmota marmota</name>
    <name type="common">Alpine marmot</name>
    <dbReference type="NCBI Taxonomy" id="9994"/>
    <lineage>
        <taxon>Eukaryota</taxon>
        <taxon>Metazoa</taxon>
        <taxon>Chordata</taxon>
        <taxon>Craniata</taxon>
        <taxon>Vertebrata</taxon>
        <taxon>Euteleostomi</taxon>
        <taxon>Mammalia</taxon>
        <taxon>Eutheria</taxon>
        <taxon>Euarchontoglires</taxon>
        <taxon>Glires</taxon>
        <taxon>Rodentia</taxon>
        <taxon>Sciuromorpha</taxon>
        <taxon>Sciuridae</taxon>
        <taxon>Xerinae</taxon>
        <taxon>Marmotini</taxon>
        <taxon>Marmota</taxon>
    </lineage>
</organism>
<dbReference type="InterPro" id="IPR026754">
    <property type="entry name" value="PPDPF"/>
</dbReference>
<dbReference type="Ensembl" id="ENSMMMT00000017970.1">
    <property type="protein sequence ID" value="ENSMMMP00000015776.1"/>
    <property type="gene ID" value="ENSMMMG00000014043.1"/>
</dbReference>
<dbReference type="AlphaFoldDB" id="A0A8C5ZNR6"/>
<protein>
    <submittedName>
        <fullName evidence="2">Uncharacterized protein</fullName>
    </submittedName>
</protein>
<comment type="similarity">
    <text evidence="1">Belongs to the PPDPF family.</text>
</comment>
<dbReference type="Proteomes" id="UP000694407">
    <property type="component" value="Unplaced"/>
</dbReference>
<dbReference type="PRINTS" id="PR02071">
    <property type="entry name" value="PPDPFACTOR"/>
</dbReference>
<evidence type="ECO:0000313" key="2">
    <source>
        <dbReference type="Ensembl" id="ENSMMMP00000015776.1"/>
    </source>
</evidence>
<reference evidence="2" key="2">
    <citation type="submission" date="2025-09" db="UniProtKB">
        <authorList>
            <consortium name="Ensembl"/>
        </authorList>
    </citation>
    <scope>IDENTIFICATION</scope>
</reference>
<sequence>MAAIPSSSSLVATHNYCWCCLGSTSSNSSCGSAKYPGEAIRHHTGLPKATPGHWWPSFFFKKSTLPIMATVLSPPAMVTSDLAVETMRKKPVSQQSQTSTGPQQLSLPAYIPTIGMK</sequence>